<comment type="caution">
    <text evidence="1">The sequence shown here is derived from an EMBL/GenBank/DDBJ whole genome shotgun (WGS) entry which is preliminary data.</text>
</comment>
<organism evidence="1 2">
    <name type="scientific">Puccinia striiformis f. sp. tritici PST-78</name>
    <dbReference type="NCBI Taxonomy" id="1165861"/>
    <lineage>
        <taxon>Eukaryota</taxon>
        <taxon>Fungi</taxon>
        <taxon>Dikarya</taxon>
        <taxon>Basidiomycota</taxon>
        <taxon>Pucciniomycotina</taxon>
        <taxon>Pucciniomycetes</taxon>
        <taxon>Pucciniales</taxon>
        <taxon>Pucciniaceae</taxon>
        <taxon>Puccinia</taxon>
    </lineage>
</organism>
<dbReference type="AlphaFoldDB" id="A0A0L0VSK0"/>
<dbReference type="Proteomes" id="UP000054564">
    <property type="component" value="Unassembled WGS sequence"/>
</dbReference>
<evidence type="ECO:0000313" key="2">
    <source>
        <dbReference type="Proteomes" id="UP000054564"/>
    </source>
</evidence>
<keyword evidence="2" id="KW-1185">Reference proteome</keyword>
<reference evidence="2" key="1">
    <citation type="submission" date="2014-03" db="EMBL/GenBank/DDBJ databases">
        <title>The Genome Sequence of Puccinia striiformis f. sp. tritici PST-78.</title>
        <authorList>
            <consortium name="The Broad Institute Genome Sequencing Platform"/>
            <person name="Cuomo C."/>
            <person name="Hulbert S."/>
            <person name="Chen X."/>
            <person name="Walker B."/>
            <person name="Young S.K."/>
            <person name="Zeng Q."/>
            <person name="Gargeya S."/>
            <person name="Fitzgerald M."/>
            <person name="Haas B."/>
            <person name="Abouelleil A."/>
            <person name="Alvarado L."/>
            <person name="Arachchi H.M."/>
            <person name="Berlin A.M."/>
            <person name="Chapman S.B."/>
            <person name="Goldberg J."/>
            <person name="Griggs A."/>
            <person name="Gujja S."/>
            <person name="Hansen M."/>
            <person name="Howarth C."/>
            <person name="Imamovic A."/>
            <person name="Larimer J."/>
            <person name="McCowan C."/>
            <person name="Montmayeur A."/>
            <person name="Murphy C."/>
            <person name="Neiman D."/>
            <person name="Pearson M."/>
            <person name="Priest M."/>
            <person name="Roberts A."/>
            <person name="Saif S."/>
            <person name="Shea T."/>
            <person name="Sisk P."/>
            <person name="Sykes S."/>
            <person name="Wortman J."/>
            <person name="Nusbaum C."/>
            <person name="Birren B."/>
        </authorList>
    </citation>
    <scope>NUCLEOTIDE SEQUENCE [LARGE SCALE GENOMIC DNA]</scope>
    <source>
        <strain evidence="2">race PST-78</strain>
    </source>
</reference>
<gene>
    <name evidence="1" type="ORF">PSTG_04689</name>
</gene>
<proteinExistence type="predicted"/>
<protein>
    <submittedName>
        <fullName evidence="1">Uncharacterized protein</fullName>
    </submittedName>
</protein>
<accession>A0A0L0VSK0</accession>
<name>A0A0L0VSK0_9BASI</name>
<dbReference type="OrthoDB" id="10646818at2759"/>
<dbReference type="EMBL" id="AJIL01000025">
    <property type="protein sequence ID" value="KNF02192.1"/>
    <property type="molecule type" value="Genomic_DNA"/>
</dbReference>
<evidence type="ECO:0000313" key="1">
    <source>
        <dbReference type="EMBL" id="KNF02192.1"/>
    </source>
</evidence>
<sequence>MSNNNPQEGSQVNNNNNSPMTTAKEYYWMAATVQRLEVVAAAPQHMCPGESHFQEFSEAIWEEGVNQTLKGVFNTDVLSFSLDDNSNLPGKDKAKSVVTLLQTTISKDLQTIVGGLLISIPHQESICQYGRNTVQLDEYFHRAQTTQSLN</sequence>